<sequence length="147" mass="16417">MPRADAEDSGEEECPMLDTEGEDVLKGEEALLDEASLMTTERQHINKPVTPVLEKRNCFCDKQSLYCLQKVLLQVLICKTSLLNLLKQMSLLPFQGTLFLKKTDIKLNTIPITENSTEVDLSNEYVVGTKSVLFGRPTVGLDGQSRI</sequence>
<evidence type="ECO:0000313" key="2">
    <source>
        <dbReference type="Proteomes" id="UP000050525"/>
    </source>
</evidence>
<dbReference type="AlphaFoldDB" id="A0A151MNB3"/>
<proteinExistence type="predicted"/>
<keyword evidence="2" id="KW-1185">Reference proteome</keyword>
<protein>
    <submittedName>
        <fullName evidence="1">Uncharacterized protein</fullName>
    </submittedName>
</protein>
<gene>
    <name evidence="1" type="ORF">Y1Q_0003793</name>
</gene>
<comment type="caution">
    <text evidence="1">The sequence shown here is derived from an EMBL/GenBank/DDBJ whole genome shotgun (WGS) entry which is preliminary data.</text>
</comment>
<organism evidence="1 2">
    <name type="scientific">Alligator mississippiensis</name>
    <name type="common">American alligator</name>
    <dbReference type="NCBI Taxonomy" id="8496"/>
    <lineage>
        <taxon>Eukaryota</taxon>
        <taxon>Metazoa</taxon>
        <taxon>Chordata</taxon>
        <taxon>Craniata</taxon>
        <taxon>Vertebrata</taxon>
        <taxon>Euteleostomi</taxon>
        <taxon>Archelosauria</taxon>
        <taxon>Archosauria</taxon>
        <taxon>Crocodylia</taxon>
        <taxon>Alligatoridae</taxon>
        <taxon>Alligatorinae</taxon>
        <taxon>Alligator</taxon>
    </lineage>
</organism>
<reference evidence="1 2" key="1">
    <citation type="journal article" date="2012" name="Genome Biol.">
        <title>Sequencing three crocodilian genomes to illuminate the evolution of archosaurs and amniotes.</title>
        <authorList>
            <person name="St John J.A."/>
            <person name="Braun E.L."/>
            <person name="Isberg S.R."/>
            <person name="Miles L.G."/>
            <person name="Chong A.Y."/>
            <person name="Gongora J."/>
            <person name="Dalzell P."/>
            <person name="Moran C."/>
            <person name="Bed'hom B."/>
            <person name="Abzhanov A."/>
            <person name="Burgess S.C."/>
            <person name="Cooksey A.M."/>
            <person name="Castoe T.A."/>
            <person name="Crawford N.G."/>
            <person name="Densmore L.D."/>
            <person name="Drew J.C."/>
            <person name="Edwards S.V."/>
            <person name="Faircloth B.C."/>
            <person name="Fujita M.K."/>
            <person name="Greenwold M.J."/>
            <person name="Hoffmann F.G."/>
            <person name="Howard J.M."/>
            <person name="Iguchi T."/>
            <person name="Janes D.E."/>
            <person name="Khan S.Y."/>
            <person name="Kohno S."/>
            <person name="de Koning A.J."/>
            <person name="Lance S.L."/>
            <person name="McCarthy F.M."/>
            <person name="McCormack J.E."/>
            <person name="Merchant M.E."/>
            <person name="Peterson D.G."/>
            <person name="Pollock D.D."/>
            <person name="Pourmand N."/>
            <person name="Raney B.J."/>
            <person name="Roessler K.A."/>
            <person name="Sanford J.R."/>
            <person name="Sawyer R.H."/>
            <person name="Schmidt C.J."/>
            <person name="Triplett E.W."/>
            <person name="Tuberville T.D."/>
            <person name="Venegas-Anaya M."/>
            <person name="Howard J.T."/>
            <person name="Jarvis E.D."/>
            <person name="Guillette L.J.Jr."/>
            <person name="Glenn T.C."/>
            <person name="Green R.E."/>
            <person name="Ray D.A."/>
        </authorList>
    </citation>
    <scope>NUCLEOTIDE SEQUENCE [LARGE SCALE GENOMIC DNA]</scope>
    <source>
        <strain evidence="1">KSC_2009_1</strain>
    </source>
</reference>
<dbReference type="EMBL" id="AKHW03005657">
    <property type="protein sequence ID" value="KYO26027.1"/>
    <property type="molecule type" value="Genomic_DNA"/>
</dbReference>
<evidence type="ECO:0000313" key="1">
    <source>
        <dbReference type="EMBL" id="KYO26027.1"/>
    </source>
</evidence>
<name>A0A151MNB3_ALLMI</name>
<dbReference type="Proteomes" id="UP000050525">
    <property type="component" value="Unassembled WGS sequence"/>
</dbReference>
<accession>A0A151MNB3</accession>